<keyword evidence="2 4" id="KW-0442">Lipid degradation</keyword>
<evidence type="ECO:0000256" key="5">
    <source>
        <dbReference type="SAM" id="MobiDB-lite"/>
    </source>
</evidence>
<dbReference type="SUPFAM" id="SSF52151">
    <property type="entry name" value="FabD/lysophospholipase-like"/>
    <property type="match status" value="1"/>
</dbReference>
<dbReference type="PANTHER" id="PTHR24185:SF1">
    <property type="entry name" value="CALCIUM-INDEPENDENT PHOSPHOLIPASE A2-GAMMA"/>
    <property type="match status" value="1"/>
</dbReference>
<feature type="short sequence motif" description="DGA/G" evidence="4">
    <location>
        <begin position="647"/>
        <end position="649"/>
    </location>
</feature>
<organism evidence="7 8">
    <name type="scientific">Otus sunia</name>
    <name type="common">Oriental scops-owl</name>
    <dbReference type="NCBI Taxonomy" id="257818"/>
    <lineage>
        <taxon>Eukaryota</taxon>
        <taxon>Metazoa</taxon>
        <taxon>Chordata</taxon>
        <taxon>Craniata</taxon>
        <taxon>Vertebrata</taxon>
        <taxon>Euteleostomi</taxon>
        <taxon>Archelosauria</taxon>
        <taxon>Archosauria</taxon>
        <taxon>Dinosauria</taxon>
        <taxon>Saurischia</taxon>
        <taxon>Theropoda</taxon>
        <taxon>Coelurosauria</taxon>
        <taxon>Aves</taxon>
        <taxon>Neognathae</taxon>
        <taxon>Neoaves</taxon>
        <taxon>Telluraves</taxon>
        <taxon>Strigiformes</taxon>
        <taxon>Strigidae</taxon>
        <taxon>Otus</taxon>
    </lineage>
</organism>
<dbReference type="Gene3D" id="3.40.1090.10">
    <property type="entry name" value="Cytosolic phospholipase A2 catalytic domain"/>
    <property type="match status" value="1"/>
</dbReference>
<evidence type="ECO:0000256" key="4">
    <source>
        <dbReference type="PROSITE-ProRule" id="PRU01161"/>
    </source>
</evidence>
<dbReference type="GO" id="GO:0016020">
    <property type="term" value="C:membrane"/>
    <property type="evidence" value="ECO:0007669"/>
    <property type="project" value="TreeGrafter"/>
</dbReference>
<proteinExistence type="predicted"/>
<protein>
    <submittedName>
        <fullName evidence="7">Patatin like phospholipase domain containing 8</fullName>
    </submittedName>
</protein>
<dbReference type="Pfam" id="PF01734">
    <property type="entry name" value="Patatin"/>
    <property type="match status" value="1"/>
</dbReference>
<dbReference type="InterPro" id="IPR002641">
    <property type="entry name" value="PNPLA_dom"/>
</dbReference>
<keyword evidence="3 4" id="KW-0443">Lipid metabolism</keyword>
<feature type="region of interest" description="Disordered" evidence="5">
    <location>
        <begin position="331"/>
        <end position="365"/>
    </location>
</feature>
<dbReference type="Proteomes" id="UP000694552">
    <property type="component" value="Unplaced"/>
</dbReference>
<feature type="compositionally biased region" description="Basic and acidic residues" evidence="5">
    <location>
        <begin position="247"/>
        <end position="257"/>
    </location>
</feature>
<evidence type="ECO:0000259" key="6">
    <source>
        <dbReference type="PROSITE" id="PS51635"/>
    </source>
</evidence>
<reference evidence="7" key="2">
    <citation type="submission" date="2025-09" db="UniProtKB">
        <authorList>
            <consortium name="Ensembl"/>
        </authorList>
    </citation>
    <scope>IDENTIFICATION</scope>
</reference>
<evidence type="ECO:0000313" key="8">
    <source>
        <dbReference type="Proteomes" id="UP000694552"/>
    </source>
</evidence>
<accession>A0A8C8AHZ8</accession>
<evidence type="ECO:0000256" key="2">
    <source>
        <dbReference type="ARBA" id="ARBA00022963"/>
    </source>
</evidence>
<feature type="short sequence motif" description="GXSXG" evidence="4">
    <location>
        <begin position="501"/>
        <end position="505"/>
    </location>
</feature>
<feature type="active site" description="Nucleophile" evidence="4">
    <location>
        <position position="503"/>
    </location>
</feature>
<keyword evidence="1 4" id="KW-0378">Hydrolase</keyword>
<dbReference type="GO" id="GO:0016042">
    <property type="term" value="P:lipid catabolic process"/>
    <property type="evidence" value="ECO:0007669"/>
    <property type="project" value="UniProtKB-UniRule"/>
</dbReference>
<reference evidence="7" key="1">
    <citation type="submission" date="2025-08" db="UniProtKB">
        <authorList>
            <consortium name="Ensembl"/>
        </authorList>
    </citation>
    <scope>IDENTIFICATION</scope>
</reference>
<evidence type="ECO:0000256" key="1">
    <source>
        <dbReference type="ARBA" id="ARBA00022801"/>
    </source>
</evidence>
<dbReference type="AlphaFoldDB" id="A0A8C8AHZ8"/>
<feature type="region of interest" description="Disordered" evidence="5">
    <location>
        <begin position="243"/>
        <end position="287"/>
    </location>
</feature>
<dbReference type="GO" id="GO:0047499">
    <property type="term" value="F:calcium-independent phospholipase A2 activity"/>
    <property type="evidence" value="ECO:0007669"/>
    <property type="project" value="TreeGrafter"/>
</dbReference>
<dbReference type="CDD" id="cd07211">
    <property type="entry name" value="Pat_PNPLA8"/>
    <property type="match status" value="1"/>
</dbReference>
<keyword evidence="8" id="KW-1185">Reference proteome</keyword>
<dbReference type="InterPro" id="IPR045217">
    <property type="entry name" value="PNPLA8-like"/>
</dbReference>
<dbReference type="PROSITE" id="PS51635">
    <property type="entry name" value="PNPLA"/>
    <property type="match status" value="1"/>
</dbReference>
<dbReference type="PANTHER" id="PTHR24185">
    <property type="entry name" value="CALCIUM-INDEPENDENT PHOSPHOLIPASE A2-GAMMA"/>
    <property type="match status" value="1"/>
</dbReference>
<feature type="domain" description="PNPLA" evidence="6">
    <location>
        <begin position="465"/>
        <end position="660"/>
    </location>
</feature>
<evidence type="ECO:0000256" key="3">
    <source>
        <dbReference type="ARBA" id="ARBA00023098"/>
    </source>
</evidence>
<name>A0A8C8AHZ8_9STRI</name>
<feature type="active site" description="Proton acceptor" evidence="4">
    <location>
        <position position="647"/>
    </location>
</feature>
<sequence length="802" mass="90690">MTGHFSLDAYLFFVINPKSLWWKQRNKCLYLYRPKVCWRINHAIHPRVFHTSEPRCKWARSRTFWYFYSHDFLYYRVSKLLTSSSKGLTKVNSRMSRIKNTIESVSKAVSGTHSELVSRIARLKSHSGTLGKANKSNADANNISVNLENDKQVTDARTQEDCNRGPAASKPTCANEISESMLVSSSGTYEDTPEDSASTKHHLFHISYFSTNFGETYSFIADHINWYFNNKSVMDQERKRNALLQDSKSEERNKLDSSENAVMSEEKRVDSAATSAPEAETLGTEKANTALPVSTKKSIANFLSYPSNSVQAFVDSYIGGLVPKLRSDTKVVSQEKSKQPEQEPSEKDEADKAKESKTAEEREKHLSLQREKIIARVSIDNRTRALVQALRRSSNQRVCISRVEELTYHLLEFPESRGVAIKEKLIPCLLRLRQANDESLQAAVRETLAIIGYTDPVKGWGIRVLAIDGGGTRGLVALQTLRKLEELTGKPVHQLFDYICGVSTGAILAFMLGLFHIPLDDCEELYRKLGSDVFKQNVIVGTVKMGWSHAFYDSDIWEKLLKEKMGSNLMIETARNSKCPKVAAVSTIVNRGTPLKAFVFRNYNHFPGVKSHYIGGCQYKLWQAIRASSAAPGYFQEYVLGNDLHQDGGLLLNNPSALAVHECKCLWPNVPLQCLISLGTGRYESEGKTSVTYTSLKAKLTNVISSATDTEEVHTMLDALLPPNTYFRFNPLMNEDIPLDESRKEKLNQLQTDGIRYLERNEEKLRKAAKILIQEKTTLQRLQDWIRLKADMYEGLPFLSKL</sequence>
<evidence type="ECO:0000313" key="7">
    <source>
        <dbReference type="Ensembl" id="ENSOSUP00000006666.1"/>
    </source>
</evidence>
<dbReference type="InterPro" id="IPR016035">
    <property type="entry name" value="Acyl_Trfase/lysoPLipase"/>
</dbReference>
<feature type="short sequence motif" description="GXGXXG" evidence="4">
    <location>
        <begin position="469"/>
        <end position="474"/>
    </location>
</feature>
<dbReference type="GO" id="GO:0019369">
    <property type="term" value="P:arachidonate metabolic process"/>
    <property type="evidence" value="ECO:0007669"/>
    <property type="project" value="TreeGrafter"/>
</dbReference>
<dbReference type="Ensembl" id="ENSOSUT00000006932.1">
    <property type="protein sequence ID" value="ENSOSUP00000006666.1"/>
    <property type="gene ID" value="ENSOSUG00000004959.1"/>
</dbReference>